<dbReference type="AlphaFoldDB" id="A0A9D4GJR8"/>
<dbReference type="InterPro" id="IPR014001">
    <property type="entry name" value="Helicase_ATP-bd"/>
</dbReference>
<evidence type="ECO:0000313" key="3">
    <source>
        <dbReference type="EMBL" id="KAH3816689.1"/>
    </source>
</evidence>
<dbReference type="EMBL" id="JAIWYP010000005">
    <property type="protein sequence ID" value="KAH3816689.1"/>
    <property type="molecule type" value="Genomic_DNA"/>
</dbReference>
<evidence type="ECO:0000313" key="4">
    <source>
        <dbReference type="Proteomes" id="UP000828390"/>
    </source>
</evidence>
<sequence>MEIKDCIHDSTKEVLTTIKKHTESANSEIKLTIKDAEMTLNKTFHDGTSKIMSAIESLHGHVNALTKNVPISGENVTKCHNADPYNDVCATPVSAGNSPQTIGADDTLSAGQIKRERSSSLNEMNSEDQTTQPKRLRSDEESDDNKDSNDYNEYASENGGSDIDEDDLPEKHKRIYAPHDYQKELAEKALLGQNTIICAETGTGKTWVALYIIDKHISQTSKGTRKVAFMARTSALIKQQYNLFRKYLPDCKTKLLTKDDKESRNVDAFISMQDIICFTPQILINALDSGNVQSLSKFSLLVFDECHNTRGDEPYAMLARKYLIEKQMHTVDGQTQLPQIVGLTASIGVGRSSTVDEAVDNILRVCALLDVIPPISTVVRSRESLKKWVITPKEGKIEDRYISYKFH</sequence>
<dbReference type="PANTHER" id="PTHR14074">
    <property type="entry name" value="HELICASE WITH DEATH DOMAIN-RELATED"/>
    <property type="match status" value="1"/>
</dbReference>
<feature type="compositionally biased region" description="Polar residues" evidence="1">
    <location>
        <begin position="119"/>
        <end position="133"/>
    </location>
</feature>
<dbReference type="SUPFAM" id="SSF52540">
    <property type="entry name" value="P-loop containing nucleoside triphosphate hydrolases"/>
    <property type="match status" value="1"/>
</dbReference>
<keyword evidence="4" id="KW-1185">Reference proteome</keyword>
<accession>A0A9D4GJR8</accession>
<proteinExistence type="predicted"/>
<reference evidence="3" key="2">
    <citation type="submission" date="2020-11" db="EMBL/GenBank/DDBJ databases">
        <authorList>
            <person name="McCartney M.A."/>
            <person name="Auch B."/>
            <person name="Kono T."/>
            <person name="Mallez S."/>
            <person name="Becker A."/>
            <person name="Gohl D.M."/>
            <person name="Silverstein K.A.T."/>
            <person name="Koren S."/>
            <person name="Bechman K.B."/>
            <person name="Herman A."/>
            <person name="Abrahante J.E."/>
            <person name="Garbe J."/>
        </authorList>
    </citation>
    <scope>NUCLEOTIDE SEQUENCE</scope>
    <source>
        <strain evidence="3">Duluth1</strain>
        <tissue evidence="3">Whole animal</tissue>
    </source>
</reference>
<feature type="region of interest" description="Disordered" evidence="1">
    <location>
        <begin position="96"/>
        <end position="169"/>
    </location>
</feature>
<dbReference type="GO" id="GO:0005524">
    <property type="term" value="F:ATP binding"/>
    <property type="evidence" value="ECO:0007669"/>
    <property type="project" value="InterPro"/>
</dbReference>
<protein>
    <recommendedName>
        <fullName evidence="2">Helicase ATP-binding domain-containing protein</fullName>
    </recommendedName>
</protein>
<dbReference type="PANTHER" id="PTHR14074:SF16">
    <property type="entry name" value="ANTIVIRAL INNATE IMMUNE RESPONSE RECEPTOR RIG-I"/>
    <property type="match status" value="1"/>
</dbReference>
<dbReference type="OrthoDB" id="6150506at2759"/>
<dbReference type="PROSITE" id="PS51192">
    <property type="entry name" value="HELICASE_ATP_BIND_1"/>
    <property type="match status" value="1"/>
</dbReference>
<dbReference type="GO" id="GO:0005737">
    <property type="term" value="C:cytoplasm"/>
    <property type="evidence" value="ECO:0007669"/>
    <property type="project" value="TreeGrafter"/>
</dbReference>
<name>A0A9D4GJR8_DREPO</name>
<dbReference type="Gene3D" id="3.40.50.300">
    <property type="entry name" value="P-loop containing nucleotide triphosphate hydrolases"/>
    <property type="match status" value="1"/>
</dbReference>
<dbReference type="InterPro" id="IPR011545">
    <property type="entry name" value="DEAD/DEAH_box_helicase_dom"/>
</dbReference>
<dbReference type="InterPro" id="IPR027417">
    <property type="entry name" value="P-loop_NTPase"/>
</dbReference>
<dbReference type="GO" id="GO:0003676">
    <property type="term" value="F:nucleic acid binding"/>
    <property type="evidence" value="ECO:0007669"/>
    <property type="project" value="InterPro"/>
</dbReference>
<comment type="caution">
    <text evidence="3">The sequence shown here is derived from an EMBL/GenBank/DDBJ whole genome shotgun (WGS) entry which is preliminary data.</text>
</comment>
<organism evidence="3 4">
    <name type="scientific">Dreissena polymorpha</name>
    <name type="common">Zebra mussel</name>
    <name type="synonym">Mytilus polymorpha</name>
    <dbReference type="NCBI Taxonomy" id="45954"/>
    <lineage>
        <taxon>Eukaryota</taxon>
        <taxon>Metazoa</taxon>
        <taxon>Spiralia</taxon>
        <taxon>Lophotrochozoa</taxon>
        <taxon>Mollusca</taxon>
        <taxon>Bivalvia</taxon>
        <taxon>Autobranchia</taxon>
        <taxon>Heteroconchia</taxon>
        <taxon>Euheterodonta</taxon>
        <taxon>Imparidentia</taxon>
        <taxon>Neoheterodontei</taxon>
        <taxon>Myida</taxon>
        <taxon>Dreissenoidea</taxon>
        <taxon>Dreissenidae</taxon>
        <taxon>Dreissena</taxon>
    </lineage>
</organism>
<evidence type="ECO:0000259" key="2">
    <source>
        <dbReference type="PROSITE" id="PS51192"/>
    </source>
</evidence>
<dbReference type="Pfam" id="PF00270">
    <property type="entry name" value="DEAD"/>
    <property type="match status" value="1"/>
</dbReference>
<dbReference type="InterPro" id="IPR051363">
    <property type="entry name" value="RLR_Helicase"/>
</dbReference>
<dbReference type="Proteomes" id="UP000828390">
    <property type="component" value="Unassembled WGS sequence"/>
</dbReference>
<evidence type="ECO:0000256" key="1">
    <source>
        <dbReference type="SAM" id="MobiDB-lite"/>
    </source>
</evidence>
<feature type="domain" description="Helicase ATP-binding" evidence="2">
    <location>
        <begin position="186"/>
        <end position="365"/>
    </location>
</feature>
<dbReference type="SMART" id="SM00487">
    <property type="entry name" value="DEXDc"/>
    <property type="match status" value="1"/>
</dbReference>
<reference evidence="3" key="1">
    <citation type="journal article" date="2019" name="bioRxiv">
        <title>The Genome of the Zebra Mussel, Dreissena polymorpha: A Resource for Invasive Species Research.</title>
        <authorList>
            <person name="McCartney M.A."/>
            <person name="Auch B."/>
            <person name="Kono T."/>
            <person name="Mallez S."/>
            <person name="Zhang Y."/>
            <person name="Obille A."/>
            <person name="Becker A."/>
            <person name="Abrahante J.E."/>
            <person name="Garbe J."/>
            <person name="Badalamenti J.P."/>
            <person name="Herman A."/>
            <person name="Mangelson H."/>
            <person name="Liachko I."/>
            <person name="Sullivan S."/>
            <person name="Sone E.D."/>
            <person name="Koren S."/>
            <person name="Silverstein K.A.T."/>
            <person name="Beckman K.B."/>
            <person name="Gohl D.M."/>
        </authorList>
    </citation>
    <scope>NUCLEOTIDE SEQUENCE</scope>
    <source>
        <strain evidence="3">Duluth1</strain>
        <tissue evidence="3">Whole animal</tissue>
    </source>
</reference>
<gene>
    <name evidence="3" type="ORF">DPMN_118210</name>
</gene>